<comment type="caution">
    <text evidence="2">The sequence shown here is derived from an EMBL/GenBank/DDBJ whole genome shotgun (WGS) entry which is preliminary data.</text>
</comment>
<gene>
    <name evidence="2" type="ORF">N177_2206</name>
</gene>
<dbReference type="STRING" id="631454.N177_2206"/>
<dbReference type="EMBL" id="AWXZ01000029">
    <property type="protein sequence ID" value="ESR24883.1"/>
    <property type="molecule type" value="Genomic_DNA"/>
</dbReference>
<name>V4TFI1_9HYPH</name>
<dbReference type="Pfam" id="PF23544">
    <property type="entry name" value="AtuA_ferredoxin"/>
    <property type="match status" value="1"/>
</dbReference>
<accession>V4TFI1</accession>
<reference evidence="2 3" key="1">
    <citation type="journal article" date="2014" name="Genome Announc.">
        <title>Draft Genome Sequence of Lutibaculum baratangense Strain AMV1T, Isolated from a Mud Volcano in Andamans, India.</title>
        <authorList>
            <person name="Singh A."/>
            <person name="Sreenivas A."/>
            <person name="Sathyanarayana Reddy G."/>
            <person name="Pinnaka A.K."/>
            <person name="Shivaji S."/>
        </authorList>
    </citation>
    <scope>NUCLEOTIDE SEQUENCE [LARGE SCALE GENOMIC DNA]</scope>
    <source>
        <strain evidence="2 3">AMV1</strain>
    </source>
</reference>
<organism evidence="2 3">
    <name type="scientific">Lutibaculum baratangense AMV1</name>
    <dbReference type="NCBI Taxonomy" id="631454"/>
    <lineage>
        <taxon>Bacteria</taxon>
        <taxon>Pseudomonadati</taxon>
        <taxon>Pseudomonadota</taxon>
        <taxon>Alphaproteobacteria</taxon>
        <taxon>Hyphomicrobiales</taxon>
        <taxon>Tepidamorphaceae</taxon>
        <taxon>Lutibaculum</taxon>
    </lineage>
</organism>
<dbReference type="PANTHER" id="PTHR47585">
    <property type="match status" value="1"/>
</dbReference>
<proteinExistence type="predicted"/>
<sequence>MRTAPPPRVAKDPAAHAAAAEKTVRVRLHRIAHGRSGDKGNRQNISVIPYRPEAWPVVLSQVTEERVLDLFRHRGATSVTRYELPKLMALNFVVEDALEGGVNSALALDTHGKTAAFRLLSMEVEVPADLVDDFPRQPEREERQ</sequence>
<dbReference type="Proteomes" id="UP000017819">
    <property type="component" value="Unassembled WGS sequence"/>
</dbReference>
<evidence type="ECO:0000313" key="3">
    <source>
        <dbReference type="Proteomes" id="UP000017819"/>
    </source>
</evidence>
<protein>
    <submittedName>
        <fullName evidence="2">Small uncharacterized protein</fullName>
    </submittedName>
</protein>
<evidence type="ECO:0000313" key="2">
    <source>
        <dbReference type="EMBL" id="ESR24883.1"/>
    </source>
</evidence>
<dbReference type="InterPro" id="IPR056362">
    <property type="entry name" value="AtuA-like_ferredoxin_dom"/>
</dbReference>
<keyword evidence="3" id="KW-1185">Reference proteome</keyword>
<dbReference type="PATRIC" id="fig|631454.5.peg.2175"/>
<dbReference type="PANTHER" id="PTHR47585:SF2">
    <property type="entry name" value="DUF1446 DOMAIN PROTEIN (AFU_ORTHOLOGUE AFUA_6G11420)"/>
    <property type="match status" value="1"/>
</dbReference>
<dbReference type="eggNOG" id="ENOG5032S8H">
    <property type="taxonomic scope" value="Bacteria"/>
</dbReference>
<feature type="domain" description="AtuA-like ferredoxin-fold" evidence="1">
    <location>
        <begin position="26"/>
        <end position="125"/>
    </location>
</feature>
<evidence type="ECO:0000259" key="1">
    <source>
        <dbReference type="Pfam" id="PF23544"/>
    </source>
</evidence>
<dbReference type="AlphaFoldDB" id="V4TFI1"/>